<reference evidence="1 2" key="1">
    <citation type="submission" date="2021-06" db="EMBL/GenBank/DDBJ databases">
        <title>Limosilactobacillus angelus sp. nov., isolated from the human vagina.</title>
        <authorList>
            <person name="Chen Y.-S."/>
        </authorList>
    </citation>
    <scope>NUCLEOTIDE SEQUENCE [LARGE SCALE GENOMIC DNA]</scope>
    <source>
        <strain evidence="1 2">P5L02</strain>
    </source>
</reference>
<gene>
    <name evidence="1" type="ORF">KSL82_02845</name>
</gene>
<protein>
    <submittedName>
        <fullName evidence="1">Rpn family recombination-promoting nuclease/putative transposase</fullName>
    </submittedName>
</protein>
<dbReference type="EMBL" id="JAHPJJ010000006">
    <property type="protein sequence ID" value="MBU9694859.1"/>
    <property type="molecule type" value="Genomic_DNA"/>
</dbReference>
<comment type="caution">
    <text evidence="1">The sequence shown here is derived from an EMBL/GenBank/DDBJ whole genome shotgun (WGS) entry which is preliminary data.</text>
</comment>
<proteinExistence type="predicted"/>
<dbReference type="Pfam" id="PF12784">
    <property type="entry name" value="PDDEXK_2"/>
    <property type="match status" value="1"/>
</dbReference>
<dbReference type="Proteomes" id="UP001196248">
    <property type="component" value="Unassembled WGS sequence"/>
</dbReference>
<keyword evidence="2" id="KW-1185">Reference proteome</keyword>
<accession>A0ABS6IW13</accession>
<sequence length="281" mass="33242">MERWQKMTITSDPMFGMVMENKKICLELIRRALPRLKVNEIVHLTTQKDINVFASRKVRYDVYVRDDHGRIIVIEMQVANKGNLPLRLRYYQEQIDHGLIRPGDNYRTLTRHPTYVIMFCDFDYFGRGWASYAFEHRCLRDLSLELGDRRKIIIFNAMAKKFTTEEKPIKSFLDLMRKRVDNNDRFITQIQNEITKVKQDPERRAGFMKFELDLMDAKREAHEKGLEEGLKEGQSVANNKAIKEFVINFKELGLDTQDIKQRLMRSFNLTAEQATQAVQNK</sequence>
<evidence type="ECO:0000313" key="1">
    <source>
        <dbReference type="EMBL" id="MBU9694859.1"/>
    </source>
</evidence>
<name>A0ABS6IW13_9LACO</name>
<organism evidence="1 2">
    <name type="scientific">Limosilactobacillus portuensis</name>
    <dbReference type="NCBI Taxonomy" id="2742601"/>
    <lineage>
        <taxon>Bacteria</taxon>
        <taxon>Bacillati</taxon>
        <taxon>Bacillota</taxon>
        <taxon>Bacilli</taxon>
        <taxon>Lactobacillales</taxon>
        <taxon>Lactobacillaceae</taxon>
        <taxon>Limosilactobacillus</taxon>
    </lineage>
</organism>
<dbReference type="NCBIfam" id="TIGR01784">
    <property type="entry name" value="T_den_put_tspse"/>
    <property type="match status" value="1"/>
</dbReference>
<evidence type="ECO:0000313" key="2">
    <source>
        <dbReference type="Proteomes" id="UP001196248"/>
    </source>
</evidence>
<dbReference type="InterPro" id="IPR010106">
    <property type="entry name" value="RpnA"/>
</dbReference>